<comment type="caution">
    <text evidence="2">The sequence shown here is derived from an EMBL/GenBank/DDBJ whole genome shotgun (WGS) entry which is preliminary data.</text>
</comment>
<sequence>MNAPDPHADEASPGLAVSLGNFLGNLSALLGSRAELAAIELGELRDNLVRLLLVGAAGMLALLFALGCWTALVVVLGWDRMGWTILLLVALAWSLGAFLLYRQIRALLAPGKLSLPLTMDELRKDRDALLRGDGHA</sequence>
<dbReference type="RefSeq" id="WP_220807901.1">
    <property type="nucleotide sequence ID" value="NZ_BPMK01000007.1"/>
</dbReference>
<feature type="transmembrane region" description="Helical" evidence="1">
    <location>
        <begin position="81"/>
        <end position="101"/>
    </location>
</feature>
<feature type="transmembrane region" description="Helical" evidence="1">
    <location>
        <begin position="51"/>
        <end position="75"/>
    </location>
</feature>
<dbReference type="Proteomes" id="UP000887222">
    <property type="component" value="Unassembled WGS sequence"/>
</dbReference>
<keyword evidence="1" id="KW-0472">Membrane</keyword>
<name>A0ABQ4Q4K6_9BURK</name>
<protein>
    <recommendedName>
        <fullName evidence="4">Membrane protein YqjE</fullName>
    </recommendedName>
</protein>
<evidence type="ECO:0008006" key="4">
    <source>
        <dbReference type="Google" id="ProtNLM"/>
    </source>
</evidence>
<evidence type="ECO:0000313" key="2">
    <source>
        <dbReference type="EMBL" id="GIZ51730.1"/>
    </source>
</evidence>
<dbReference type="EMBL" id="BPMK01000007">
    <property type="protein sequence ID" value="GIZ51730.1"/>
    <property type="molecule type" value="Genomic_DNA"/>
</dbReference>
<keyword evidence="1" id="KW-1133">Transmembrane helix</keyword>
<organism evidence="2 3">
    <name type="scientific">Noviherbaspirillum aridicola</name>
    <dbReference type="NCBI Taxonomy" id="2849687"/>
    <lineage>
        <taxon>Bacteria</taxon>
        <taxon>Pseudomonadati</taxon>
        <taxon>Pseudomonadota</taxon>
        <taxon>Betaproteobacteria</taxon>
        <taxon>Burkholderiales</taxon>
        <taxon>Oxalobacteraceae</taxon>
        <taxon>Noviherbaspirillum</taxon>
    </lineage>
</organism>
<keyword evidence="1" id="KW-0812">Transmembrane</keyword>
<evidence type="ECO:0000256" key="1">
    <source>
        <dbReference type="SAM" id="Phobius"/>
    </source>
</evidence>
<reference evidence="2 3" key="1">
    <citation type="journal article" date="2022" name="Int. J. Syst. Evol. Microbiol.">
        <title>Noviherbaspirillum aridicola sp. nov., isolated from an arid soil in Pakistan.</title>
        <authorList>
            <person name="Khan I.U."/>
            <person name="Saqib M."/>
            <person name="Amin A."/>
            <person name="Hussain F."/>
            <person name="Li L."/>
            <person name="Liu Y.H."/>
            <person name="Fang B.Z."/>
            <person name="Ahmed I."/>
            <person name="Li W.J."/>
        </authorList>
    </citation>
    <scope>NUCLEOTIDE SEQUENCE [LARGE SCALE GENOMIC DNA]</scope>
    <source>
        <strain evidence="2 3">NCCP-691</strain>
    </source>
</reference>
<proteinExistence type="predicted"/>
<dbReference type="Pfam" id="PF07332">
    <property type="entry name" value="Phage_holin_3_6"/>
    <property type="match status" value="1"/>
</dbReference>
<accession>A0ABQ4Q4K6</accession>
<evidence type="ECO:0000313" key="3">
    <source>
        <dbReference type="Proteomes" id="UP000887222"/>
    </source>
</evidence>
<keyword evidence="3" id="KW-1185">Reference proteome</keyword>
<gene>
    <name evidence="2" type="ORF">NCCP691_17440</name>
</gene>
<dbReference type="InterPro" id="IPR009937">
    <property type="entry name" value="Phage_holin_3_6"/>
</dbReference>